<dbReference type="Proteomes" id="UP001345963">
    <property type="component" value="Unassembled WGS sequence"/>
</dbReference>
<evidence type="ECO:0000313" key="2">
    <source>
        <dbReference type="EMBL" id="MED6237906.1"/>
    </source>
</evidence>
<evidence type="ECO:0000256" key="1">
    <source>
        <dbReference type="SAM" id="Phobius"/>
    </source>
</evidence>
<proteinExistence type="predicted"/>
<organism evidence="2 3">
    <name type="scientific">Ataeniobius toweri</name>
    <dbReference type="NCBI Taxonomy" id="208326"/>
    <lineage>
        <taxon>Eukaryota</taxon>
        <taxon>Metazoa</taxon>
        <taxon>Chordata</taxon>
        <taxon>Craniata</taxon>
        <taxon>Vertebrata</taxon>
        <taxon>Euteleostomi</taxon>
        <taxon>Actinopterygii</taxon>
        <taxon>Neopterygii</taxon>
        <taxon>Teleostei</taxon>
        <taxon>Neoteleostei</taxon>
        <taxon>Acanthomorphata</taxon>
        <taxon>Ovalentaria</taxon>
        <taxon>Atherinomorphae</taxon>
        <taxon>Cyprinodontiformes</taxon>
        <taxon>Goodeidae</taxon>
        <taxon>Ataeniobius</taxon>
    </lineage>
</organism>
<keyword evidence="1" id="KW-0812">Transmembrane</keyword>
<gene>
    <name evidence="2" type="ORF">ATANTOWER_030876</name>
</gene>
<accession>A0ABU7AI82</accession>
<dbReference type="EMBL" id="JAHUTI010019754">
    <property type="protein sequence ID" value="MED6237906.1"/>
    <property type="molecule type" value="Genomic_DNA"/>
</dbReference>
<protein>
    <submittedName>
        <fullName evidence="2">Uncharacterized protein</fullName>
    </submittedName>
</protein>
<keyword evidence="3" id="KW-1185">Reference proteome</keyword>
<reference evidence="2 3" key="1">
    <citation type="submission" date="2021-07" db="EMBL/GenBank/DDBJ databases">
        <authorList>
            <person name="Palmer J.M."/>
        </authorList>
    </citation>
    <scope>NUCLEOTIDE SEQUENCE [LARGE SCALE GENOMIC DNA]</scope>
    <source>
        <strain evidence="2 3">AT_MEX2019</strain>
        <tissue evidence="2">Muscle</tissue>
    </source>
</reference>
<name>A0ABU7AI82_9TELE</name>
<evidence type="ECO:0000313" key="3">
    <source>
        <dbReference type="Proteomes" id="UP001345963"/>
    </source>
</evidence>
<sequence length="100" mass="11448">MKFGGRDRAPGSLGLLVQVLRRFKKNIPLLSRHVMGQNSSKELPPPQGETFHFMLRKYGPKSMECIHSFQSIVQLFLTFLYHATAVLHGFLSLQFTLFII</sequence>
<feature type="transmembrane region" description="Helical" evidence="1">
    <location>
        <begin position="79"/>
        <end position="99"/>
    </location>
</feature>
<keyword evidence="1" id="KW-1133">Transmembrane helix</keyword>
<comment type="caution">
    <text evidence="2">The sequence shown here is derived from an EMBL/GenBank/DDBJ whole genome shotgun (WGS) entry which is preliminary data.</text>
</comment>
<keyword evidence="1" id="KW-0472">Membrane</keyword>